<protein>
    <submittedName>
        <fullName evidence="3">MarR family transcriptional regulator</fullName>
    </submittedName>
</protein>
<feature type="region of interest" description="Disordered" evidence="1">
    <location>
        <begin position="1"/>
        <end position="23"/>
    </location>
</feature>
<keyword evidence="4" id="KW-1185">Reference proteome</keyword>
<dbReference type="InterPro" id="IPR036388">
    <property type="entry name" value="WH-like_DNA-bd_sf"/>
</dbReference>
<dbReference type="Pfam" id="PF12802">
    <property type="entry name" value="MarR_2"/>
    <property type="match status" value="1"/>
</dbReference>
<dbReference type="OrthoDB" id="4463574at2"/>
<dbReference type="AlphaFoldDB" id="A0A318NFR5"/>
<feature type="compositionally biased region" description="Polar residues" evidence="1">
    <location>
        <begin position="7"/>
        <end position="18"/>
    </location>
</feature>
<evidence type="ECO:0000259" key="2">
    <source>
        <dbReference type="PROSITE" id="PS50995"/>
    </source>
</evidence>
<evidence type="ECO:0000313" key="3">
    <source>
        <dbReference type="EMBL" id="PYC65379.1"/>
    </source>
</evidence>
<reference evidence="3 4" key="1">
    <citation type="submission" date="2018-03" db="EMBL/GenBank/DDBJ databases">
        <title>Bioinformatic expansion and discovery of thiopeptide antibiotics.</title>
        <authorList>
            <person name="Schwalen C.J."/>
            <person name="Hudson G.A."/>
            <person name="Mitchell D.A."/>
        </authorList>
    </citation>
    <scope>NUCLEOTIDE SEQUENCE [LARGE SCALE GENOMIC DNA]</scope>
    <source>
        <strain evidence="3 4">NRRL 8041</strain>
    </source>
</reference>
<evidence type="ECO:0000313" key="4">
    <source>
        <dbReference type="Proteomes" id="UP000248333"/>
    </source>
</evidence>
<organism evidence="3 4">
    <name type="scientific">Micromonospora arborensis</name>
    <dbReference type="NCBI Taxonomy" id="2116518"/>
    <lineage>
        <taxon>Bacteria</taxon>
        <taxon>Bacillati</taxon>
        <taxon>Actinomycetota</taxon>
        <taxon>Actinomycetes</taxon>
        <taxon>Micromonosporales</taxon>
        <taxon>Micromonosporaceae</taxon>
        <taxon>Micromonospora</taxon>
    </lineage>
</organism>
<comment type="caution">
    <text evidence="3">The sequence shown here is derived from an EMBL/GenBank/DDBJ whole genome shotgun (WGS) entry which is preliminary data.</text>
</comment>
<dbReference type="InterPro" id="IPR000835">
    <property type="entry name" value="HTH_MarR-typ"/>
</dbReference>
<sequence length="161" mass="17514">MARRNGEQQPTGTTSPGSAMSGRTGFRLIKLGELAMVTAERALEPLGVRPRHFNVLATLAADDTLSQQDVSRLLGIDPNVLVGVIDELEKQGLAERRRNPQDRRRHVVALTDAGWQVLRDGAALLDEAEAAFFAEVPAAELAVLHEVAARLLARHPAPMKR</sequence>
<dbReference type="Gene3D" id="1.10.10.10">
    <property type="entry name" value="Winged helix-like DNA-binding domain superfamily/Winged helix DNA-binding domain"/>
    <property type="match status" value="1"/>
</dbReference>
<dbReference type="PANTHER" id="PTHR33164:SF43">
    <property type="entry name" value="HTH-TYPE TRANSCRIPTIONAL REPRESSOR YETL"/>
    <property type="match status" value="1"/>
</dbReference>
<dbReference type="SMART" id="SM00347">
    <property type="entry name" value="HTH_MARR"/>
    <property type="match status" value="1"/>
</dbReference>
<dbReference type="SUPFAM" id="SSF46785">
    <property type="entry name" value="Winged helix' DNA-binding domain"/>
    <property type="match status" value="1"/>
</dbReference>
<dbReference type="GO" id="GO:0006950">
    <property type="term" value="P:response to stress"/>
    <property type="evidence" value="ECO:0007669"/>
    <property type="project" value="TreeGrafter"/>
</dbReference>
<proteinExistence type="predicted"/>
<dbReference type="InterPro" id="IPR039422">
    <property type="entry name" value="MarR/SlyA-like"/>
</dbReference>
<gene>
    <name evidence="3" type="ORF">C7C45_28890</name>
</gene>
<dbReference type="PRINTS" id="PR00598">
    <property type="entry name" value="HTHMARR"/>
</dbReference>
<dbReference type="Proteomes" id="UP000248333">
    <property type="component" value="Unassembled WGS sequence"/>
</dbReference>
<evidence type="ECO:0000256" key="1">
    <source>
        <dbReference type="SAM" id="MobiDB-lite"/>
    </source>
</evidence>
<dbReference type="RefSeq" id="WP_110567339.1">
    <property type="nucleotide sequence ID" value="NZ_PYBV01000046.1"/>
</dbReference>
<name>A0A318NFR5_9ACTN</name>
<dbReference type="PROSITE" id="PS50995">
    <property type="entry name" value="HTH_MARR_2"/>
    <property type="match status" value="1"/>
</dbReference>
<feature type="domain" description="HTH marR-type" evidence="2">
    <location>
        <begin position="1"/>
        <end position="153"/>
    </location>
</feature>
<accession>A0A318NFR5</accession>
<dbReference type="GO" id="GO:0003700">
    <property type="term" value="F:DNA-binding transcription factor activity"/>
    <property type="evidence" value="ECO:0007669"/>
    <property type="project" value="InterPro"/>
</dbReference>
<dbReference type="InterPro" id="IPR036390">
    <property type="entry name" value="WH_DNA-bd_sf"/>
</dbReference>
<dbReference type="PANTHER" id="PTHR33164">
    <property type="entry name" value="TRANSCRIPTIONAL REGULATOR, MARR FAMILY"/>
    <property type="match status" value="1"/>
</dbReference>
<dbReference type="EMBL" id="PYBV01000046">
    <property type="protein sequence ID" value="PYC65379.1"/>
    <property type="molecule type" value="Genomic_DNA"/>
</dbReference>